<evidence type="ECO:0000256" key="5">
    <source>
        <dbReference type="ARBA" id="ARBA00022023"/>
    </source>
</evidence>
<dbReference type="Gene3D" id="1.10.340.30">
    <property type="entry name" value="Hypothetical protein, domain 2"/>
    <property type="match status" value="1"/>
</dbReference>
<dbReference type="InterPro" id="IPR005760">
    <property type="entry name" value="A/G_AdeGlyc_MutY"/>
</dbReference>
<comment type="catalytic activity">
    <reaction evidence="1 14">
        <text>Hydrolyzes free adenine bases from 7,8-dihydro-8-oxoguanine:adenine mismatched double-stranded DNA, leaving an apurinic site.</text>
        <dbReference type="EC" id="3.2.2.31"/>
    </reaction>
</comment>
<evidence type="ECO:0000259" key="15">
    <source>
        <dbReference type="SMART" id="SM00478"/>
    </source>
</evidence>
<dbReference type="PANTHER" id="PTHR42944:SF1">
    <property type="entry name" value="ADENINE DNA GLYCOSYLASE"/>
    <property type="match status" value="1"/>
</dbReference>
<dbReference type="EC" id="3.2.2.31" evidence="4 14"/>
<dbReference type="InterPro" id="IPR044298">
    <property type="entry name" value="MIG/MutY"/>
</dbReference>
<protein>
    <recommendedName>
        <fullName evidence="5 14">Adenine DNA glycosylase</fullName>
        <ecNumber evidence="4 14">3.2.2.31</ecNumber>
    </recommendedName>
</protein>
<dbReference type="RefSeq" id="WP_066980966.1">
    <property type="nucleotide sequence ID" value="NZ_LUUI01000095.1"/>
</dbReference>
<feature type="domain" description="HhH-GPD" evidence="15">
    <location>
        <begin position="39"/>
        <end position="189"/>
    </location>
</feature>
<gene>
    <name evidence="16" type="ORF">A1359_07410</name>
</gene>
<comment type="caution">
    <text evidence="16">The sequence shown here is derived from an EMBL/GenBank/DDBJ whole genome shotgun (WGS) entry which is preliminary data.</text>
</comment>
<dbReference type="CDD" id="cd00056">
    <property type="entry name" value="ENDO3c"/>
    <property type="match status" value="1"/>
</dbReference>
<keyword evidence="13 14" id="KW-0326">Glycosidase</keyword>
<dbReference type="EMBL" id="LUUI01000095">
    <property type="protein sequence ID" value="OAI16470.1"/>
    <property type="molecule type" value="Genomic_DNA"/>
</dbReference>
<dbReference type="InterPro" id="IPR015797">
    <property type="entry name" value="NUDIX_hydrolase-like_dom_sf"/>
</dbReference>
<dbReference type="Gene3D" id="3.90.79.10">
    <property type="entry name" value="Nucleoside Triphosphate Pyrophosphohydrolase"/>
    <property type="match status" value="1"/>
</dbReference>
<dbReference type="GO" id="GO:0000701">
    <property type="term" value="F:purine-specific mismatch base pair DNA N-glycosylase activity"/>
    <property type="evidence" value="ECO:0007669"/>
    <property type="project" value="UniProtKB-EC"/>
</dbReference>
<dbReference type="PROSITE" id="PS01155">
    <property type="entry name" value="ENDONUCLEASE_III_2"/>
    <property type="match status" value="1"/>
</dbReference>
<dbReference type="GO" id="GO:0006284">
    <property type="term" value="P:base-excision repair"/>
    <property type="evidence" value="ECO:0007669"/>
    <property type="project" value="UniProtKB-UniRule"/>
</dbReference>
<dbReference type="STRING" id="980561.A1359_07410"/>
<evidence type="ECO:0000256" key="10">
    <source>
        <dbReference type="ARBA" id="ARBA00023004"/>
    </source>
</evidence>
<dbReference type="Pfam" id="PF10576">
    <property type="entry name" value="EndIII_4Fe-2S"/>
    <property type="match status" value="1"/>
</dbReference>
<dbReference type="GO" id="GO:0006298">
    <property type="term" value="P:mismatch repair"/>
    <property type="evidence" value="ECO:0007669"/>
    <property type="project" value="TreeGrafter"/>
</dbReference>
<comment type="function">
    <text evidence="2">Adenine glycosylase active on G-A mispairs. MutY also corrects error-prone DNA synthesis past GO lesions which are due to the oxidatively damaged form of guanine: 7,8-dihydro-8-oxoguanine (8-oxo-dGTP).</text>
</comment>
<dbReference type="SMART" id="SM00478">
    <property type="entry name" value="ENDO3c"/>
    <property type="match status" value="1"/>
</dbReference>
<sequence>MSPEQLQQQLLTWFDEHGRKDLPWQQDITPYRVWLSEVMLQQTQVTSVIAYFNRFITRFPTVQALAAADLDEVLQHWAGLGYYARARNLYKTAHIITDHGGEFPQTLTELTDLPGIGRSTAGAILSIACGQSQPILDGNVKRVFARFHAIHGWPGESKTASQLWTISTQYTPQKRNGDYTQAIMDLGATLCTRSKPKCESCPIASNCQARELGLINQLPTPKERKALPVKQLYLLLLQDDQQRILLERRPPSGIWGGLWSLPEFTDQQQLKDWCLQHGYLLNQINTFPSQRHSFSHFHLDYTPLIATTQNPINYVMEADRAVWYKTSEIKLLGLPAPIKHLLQQHHTED</sequence>
<dbReference type="InterPro" id="IPR011257">
    <property type="entry name" value="DNA_glycosylase"/>
</dbReference>
<dbReference type="FunFam" id="1.10.340.30:FF:000002">
    <property type="entry name" value="Adenine DNA glycosylase"/>
    <property type="match status" value="1"/>
</dbReference>
<evidence type="ECO:0000256" key="14">
    <source>
        <dbReference type="RuleBase" id="RU365096"/>
    </source>
</evidence>
<dbReference type="GO" id="GO:0035485">
    <property type="term" value="F:adenine/guanine mispair binding"/>
    <property type="evidence" value="ECO:0007669"/>
    <property type="project" value="TreeGrafter"/>
</dbReference>
<reference evidence="16 17" key="1">
    <citation type="submission" date="2016-03" db="EMBL/GenBank/DDBJ databases">
        <authorList>
            <person name="Ploux O."/>
        </authorList>
    </citation>
    <scope>NUCLEOTIDE SEQUENCE [LARGE SCALE GENOMIC DNA]</scope>
    <source>
        <strain evidence="16 17">R-45370</strain>
    </source>
</reference>
<keyword evidence="12" id="KW-0234">DNA repair</keyword>
<dbReference type="InterPro" id="IPR023170">
    <property type="entry name" value="HhH_base_excis_C"/>
</dbReference>
<evidence type="ECO:0000313" key="16">
    <source>
        <dbReference type="EMBL" id="OAI16470.1"/>
    </source>
</evidence>
<dbReference type="InterPro" id="IPR003651">
    <property type="entry name" value="Endonuclease3_FeS-loop_motif"/>
</dbReference>
<evidence type="ECO:0000256" key="2">
    <source>
        <dbReference type="ARBA" id="ARBA00002933"/>
    </source>
</evidence>
<dbReference type="PANTHER" id="PTHR42944">
    <property type="entry name" value="ADENINE DNA GLYCOSYLASE"/>
    <property type="match status" value="1"/>
</dbReference>
<dbReference type="Pfam" id="PF14815">
    <property type="entry name" value="NUDIX_4"/>
    <property type="match status" value="1"/>
</dbReference>
<keyword evidence="9" id="KW-0378">Hydrolase</keyword>
<dbReference type="NCBIfam" id="NF008132">
    <property type="entry name" value="PRK10880.1"/>
    <property type="match status" value="1"/>
</dbReference>
<evidence type="ECO:0000256" key="1">
    <source>
        <dbReference type="ARBA" id="ARBA00000843"/>
    </source>
</evidence>
<dbReference type="NCBIfam" id="TIGR01084">
    <property type="entry name" value="mutY"/>
    <property type="match status" value="1"/>
</dbReference>
<dbReference type="SUPFAM" id="SSF48150">
    <property type="entry name" value="DNA-glycosylase"/>
    <property type="match status" value="1"/>
</dbReference>
<evidence type="ECO:0000256" key="11">
    <source>
        <dbReference type="ARBA" id="ARBA00023014"/>
    </source>
</evidence>
<dbReference type="InterPro" id="IPR000445">
    <property type="entry name" value="HhH_motif"/>
</dbReference>
<dbReference type="GO" id="GO:0046872">
    <property type="term" value="F:metal ion binding"/>
    <property type="evidence" value="ECO:0007669"/>
    <property type="project" value="UniProtKB-UniRule"/>
</dbReference>
<dbReference type="GO" id="GO:0032357">
    <property type="term" value="F:oxidized purine DNA binding"/>
    <property type="evidence" value="ECO:0007669"/>
    <property type="project" value="TreeGrafter"/>
</dbReference>
<keyword evidence="17" id="KW-1185">Reference proteome</keyword>
<keyword evidence="10 14" id="KW-0408">Iron</keyword>
<proteinExistence type="inferred from homology"/>
<dbReference type="InterPro" id="IPR029119">
    <property type="entry name" value="MutY_C"/>
</dbReference>
<comment type="similarity">
    <text evidence="3 14">Belongs to the Nth/MutY family.</text>
</comment>
<dbReference type="InterPro" id="IPR003265">
    <property type="entry name" value="HhH-GPD_domain"/>
</dbReference>
<dbReference type="GO" id="GO:0051539">
    <property type="term" value="F:4 iron, 4 sulfur cluster binding"/>
    <property type="evidence" value="ECO:0007669"/>
    <property type="project" value="UniProtKB-UniRule"/>
</dbReference>
<evidence type="ECO:0000256" key="8">
    <source>
        <dbReference type="ARBA" id="ARBA00022763"/>
    </source>
</evidence>
<evidence type="ECO:0000256" key="7">
    <source>
        <dbReference type="ARBA" id="ARBA00022723"/>
    </source>
</evidence>
<dbReference type="SUPFAM" id="SSF55811">
    <property type="entry name" value="Nudix"/>
    <property type="match status" value="1"/>
</dbReference>
<name>A0A177NHC8_9GAMM</name>
<keyword evidence="8 14" id="KW-0227">DNA damage</keyword>
<evidence type="ECO:0000256" key="12">
    <source>
        <dbReference type="ARBA" id="ARBA00023204"/>
    </source>
</evidence>
<comment type="cofactor">
    <cofactor evidence="14">
        <name>[4Fe-4S] cluster</name>
        <dbReference type="ChEBI" id="CHEBI:49883"/>
    </cofactor>
    <text evidence="14">Binds 1 [4Fe-4S] cluster.</text>
</comment>
<evidence type="ECO:0000256" key="4">
    <source>
        <dbReference type="ARBA" id="ARBA00012045"/>
    </source>
</evidence>
<dbReference type="GO" id="GO:0034039">
    <property type="term" value="F:8-oxo-7,8-dihydroguanine DNA N-glycosylase activity"/>
    <property type="evidence" value="ECO:0007669"/>
    <property type="project" value="TreeGrafter"/>
</dbReference>
<dbReference type="InterPro" id="IPR004035">
    <property type="entry name" value="Endouclease-III_FeS-bd_BS"/>
</dbReference>
<dbReference type="Pfam" id="PF00730">
    <property type="entry name" value="HhH-GPD"/>
    <property type="match status" value="1"/>
</dbReference>
<keyword evidence="7" id="KW-0479">Metal-binding</keyword>
<organism evidence="16 17">
    <name type="scientific">Methylomonas lenta</name>
    <dbReference type="NCBI Taxonomy" id="980561"/>
    <lineage>
        <taxon>Bacteria</taxon>
        <taxon>Pseudomonadati</taxon>
        <taxon>Pseudomonadota</taxon>
        <taxon>Gammaproteobacteria</taxon>
        <taxon>Methylococcales</taxon>
        <taxon>Methylococcaceae</taxon>
        <taxon>Methylomonas</taxon>
    </lineage>
</organism>
<evidence type="ECO:0000256" key="3">
    <source>
        <dbReference type="ARBA" id="ARBA00008343"/>
    </source>
</evidence>
<dbReference type="Gene3D" id="1.10.1670.10">
    <property type="entry name" value="Helix-hairpin-Helix base-excision DNA repair enzymes (C-terminal)"/>
    <property type="match status" value="1"/>
</dbReference>
<dbReference type="AlphaFoldDB" id="A0A177NHC8"/>
<dbReference type="OrthoDB" id="9802365at2"/>
<dbReference type="PROSITE" id="PS00764">
    <property type="entry name" value="ENDONUCLEASE_III_1"/>
    <property type="match status" value="1"/>
</dbReference>
<dbReference type="Pfam" id="PF00633">
    <property type="entry name" value="HHH"/>
    <property type="match status" value="1"/>
</dbReference>
<evidence type="ECO:0000256" key="9">
    <source>
        <dbReference type="ARBA" id="ARBA00022801"/>
    </source>
</evidence>
<dbReference type="Proteomes" id="UP000078476">
    <property type="component" value="Unassembled WGS sequence"/>
</dbReference>
<evidence type="ECO:0000256" key="13">
    <source>
        <dbReference type="ARBA" id="ARBA00023295"/>
    </source>
</evidence>
<evidence type="ECO:0000256" key="6">
    <source>
        <dbReference type="ARBA" id="ARBA00022485"/>
    </source>
</evidence>
<keyword evidence="6" id="KW-0004">4Fe-4S</keyword>
<dbReference type="InterPro" id="IPR004036">
    <property type="entry name" value="Endonuclease-III-like_CS2"/>
</dbReference>
<keyword evidence="11" id="KW-0411">Iron-sulfur</keyword>
<evidence type="ECO:0000313" key="17">
    <source>
        <dbReference type="Proteomes" id="UP000078476"/>
    </source>
</evidence>
<accession>A0A177NHC8</accession>
<dbReference type="CDD" id="cd03431">
    <property type="entry name" value="NUDIX_DNA_Glycosylase_C-MutY"/>
    <property type="match status" value="1"/>
</dbReference>